<evidence type="ECO:0000313" key="2">
    <source>
        <dbReference type="Proteomes" id="UP001279734"/>
    </source>
</evidence>
<protein>
    <submittedName>
        <fullName evidence="1">Uncharacterized protein</fullName>
    </submittedName>
</protein>
<evidence type="ECO:0000313" key="1">
    <source>
        <dbReference type="EMBL" id="GMG99993.1"/>
    </source>
</evidence>
<dbReference type="EMBL" id="BSYO01000001">
    <property type="protein sequence ID" value="GMG99993.1"/>
    <property type="molecule type" value="Genomic_DNA"/>
</dbReference>
<dbReference type="AlphaFoldDB" id="A0AAD3P8V2"/>
<name>A0AAD3P8V2_NEPGR</name>
<dbReference type="Proteomes" id="UP001279734">
    <property type="component" value="Unassembled WGS sequence"/>
</dbReference>
<gene>
    <name evidence="1" type="ORF">Nepgr_001833</name>
</gene>
<proteinExistence type="predicted"/>
<comment type="caution">
    <text evidence="1">The sequence shown here is derived from an EMBL/GenBank/DDBJ whole genome shotgun (WGS) entry which is preliminary data.</text>
</comment>
<organism evidence="1 2">
    <name type="scientific">Nepenthes gracilis</name>
    <name type="common">Slender pitcher plant</name>
    <dbReference type="NCBI Taxonomy" id="150966"/>
    <lineage>
        <taxon>Eukaryota</taxon>
        <taxon>Viridiplantae</taxon>
        <taxon>Streptophyta</taxon>
        <taxon>Embryophyta</taxon>
        <taxon>Tracheophyta</taxon>
        <taxon>Spermatophyta</taxon>
        <taxon>Magnoliopsida</taxon>
        <taxon>eudicotyledons</taxon>
        <taxon>Gunneridae</taxon>
        <taxon>Pentapetalae</taxon>
        <taxon>Caryophyllales</taxon>
        <taxon>Nepenthaceae</taxon>
        <taxon>Nepenthes</taxon>
    </lineage>
</organism>
<keyword evidence="2" id="KW-1185">Reference proteome</keyword>
<sequence>MGDSKEGRGMWRKILNRAIRYNPKLNSSSRSVPNLRGPWKHHSSDAAQKLLRYRGRSEREISDKQLPLIFRVDIRGPATYFILQ</sequence>
<reference evidence="1" key="1">
    <citation type="submission" date="2023-05" db="EMBL/GenBank/DDBJ databases">
        <title>Nepenthes gracilis genome sequencing.</title>
        <authorList>
            <person name="Fukushima K."/>
        </authorList>
    </citation>
    <scope>NUCLEOTIDE SEQUENCE</scope>
    <source>
        <strain evidence="1">SING2019-196</strain>
    </source>
</reference>
<accession>A0AAD3P8V2</accession>